<comment type="caution">
    <text evidence="1">The sequence shown here is derived from an EMBL/GenBank/DDBJ whole genome shotgun (WGS) entry which is preliminary data.</text>
</comment>
<protein>
    <submittedName>
        <fullName evidence="1">Uncharacterized protein</fullName>
    </submittedName>
</protein>
<evidence type="ECO:0000313" key="1">
    <source>
        <dbReference type="EMBL" id="MED6249491.1"/>
    </source>
</evidence>
<dbReference type="Proteomes" id="UP001345963">
    <property type="component" value="Unassembled WGS sequence"/>
</dbReference>
<keyword evidence="2" id="KW-1185">Reference proteome</keyword>
<reference evidence="1 2" key="1">
    <citation type="submission" date="2021-07" db="EMBL/GenBank/DDBJ databases">
        <authorList>
            <person name="Palmer J.M."/>
        </authorList>
    </citation>
    <scope>NUCLEOTIDE SEQUENCE [LARGE SCALE GENOMIC DNA]</scope>
    <source>
        <strain evidence="1 2">AT_MEX2019</strain>
        <tissue evidence="1">Muscle</tissue>
    </source>
</reference>
<organism evidence="1 2">
    <name type="scientific">Ataeniobius toweri</name>
    <dbReference type="NCBI Taxonomy" id="208326"/>
    <lineage>
        <taxon>Eukaryota</taxon>
        <taxon>Metazoa</taxon>
        <taxon>Chordata</taxon>
        <taxon>Craniata</taxon>
        <taxon>Vertebrata</taxon>
        <taxon>Euteleostomi</taxon>
        <taxon>Actinopterygii</taxon>
        <taxon>Neopterygii</taxon>
        <taxon>Teleostei</taxon>
        <taxon>Neoteleostei</taxon>
        <taxon>Acanthomorphata</taxon>
        <taxon>Ovalentaria</taxon>
        <taxon>Atherinomorphae</taxon>
        <taxon>Cyprinodontiformes</taxon>
        <taxon>Goodeidae</taxon>
        <taxon>Ataeniobius</taxon>
    </lineage>
</organism>
<gene>
    <name evidence="1" type="ORF">ATANTOWER_015053</name>
</gene>
<evidence type="ECO:0000313" key="2">
    <source>
        <dbReference type="Proteomes" id="UP001345963"/>
    </source>
</evidence>
<proteinExistence type="predicted"/>
<name>A0ABU7BGB1_9TELE</name>
<sequence>MLRRELPGRRPRGRPKRGFMDGVKESIKVVGLREKAEDNKERRQYFKVFLRSYTFLTRVMKIHCGGPEEAHVAPEQQVADPCSSTFVHLETEILPHPPL</sequence>
<dbReference type="EMBL" id="JAHUTI010052298">
    <property type="protein sequence ID" value="MED6249491.1"/>
    <property type="molecule type" value="Genomic_DNA"/>
</dbReference>
<accession>A0ABU7BGB1</accession>